<feature type="repeat" description="TPR" evidence="5">
    <location>
        <begin position="167"/>
        <end position="200"/>
    </location>
</feature>
<comment type="subcellular location">
    <subcellularLocation>
        <location evidence="1">Cell envelope</location>
    </subcellularLocation>
</comment>
<sequence>MNELYIGAFLLTLLALASVLWPMRRRALVDSAATEAREEENVQLYREHHRELERSLAEGGIDQEQYQRLELELKRNLLADQAAIGQRRYQNKGRPLLLVTAALLVVGALWWYLERGSAADVELTRLQQQVAMDNFAAMQAGQQPDIEPTRALIQAIEARLKSRPDNTRYWYMLGRYASQVGDYQRAETGFRKVYEQSPNDPGAASELAQAIFLGNGNRINDEVSFLVDRALEGDSQDTTALGLAGIRAFEARNFRDAERYWLRAVESTPEGAPGRQALMAGVARARSEQGADGAPAPVSDSASWQIPLTVSLAEGLEAPAGATLFVFARQYNAGPMPLAVYRGPVPQFPESIILDETMAMTTKDRLMQEGQIELVARISSSGQAMPQPGDLQGSLGPLDMGALPEQITVKISERL</sequence>
<dbReference type="NCBIfam" id="TIGR03142">
    <property type="entry name" value="cytochro_ccmI"/>
    <property type="match status" value="1"/>
</dbReference>
<feature type="domain" description="Cytochrome c-type biogenesis protein H Ig-like" evidence="7">
    <location>
        <begin position="307"/>
        <end position="411"/>
    </location>
</feature>
<dbReference type="RefSeq" id="WP_302712763.1">
    <property type="nucleotide sequence ID" value="NZ_JAULRT010000052.1"/>
</dbReference>
<dbReference type="Pfam" id="PF23914">
    <property type="entry name" value="TPR_CcmH_CycH"/>
    <property type="match status" value="1"/>
</dbReference>
<dbReference type="PANTHER" id="PTHR47870:SF4">
    <property type="entry name" value="CYTOCHROME C-TYPE BIOGENESIS PROTEIN CYCH"/>
    <property type="match status" value="1"/>
</dbReference>
<evidence type="ECO:0000259" key="7">
    <source>
        <dbReference type="Pfam" id="PF23892"/>
    </source>
</evidence>
<evidence type="ECO:0000256" key="6">
    <source>
        <dbReference type="SAM" id="Phobius"/>
    </source>
</evidence>
<keyword evidence="3" id="KW-0201">Cytochrome c-type biogenesis</keyword>
<dbReference type="SUPFAM" id="SSF48452">
    <property type="entry name" value="TPR-like"/>
    <property type="match status" value="1"/>
</dbReference>
<dbReference type="EMBL" id="JAULRT010000052">
    <property type="protein sequence ID" value="MDO3382485.1"/>
    <property type="molecule type" value="Genomic_DNA"/>
</dbReference>
<proteinExistence type="predicted"/>
<name>A0ABT8TET1_9GAMM</name>
<keyword evidence="2" id="KW-0677">Repeat</keyword>
<evidence type="ECO:0000256" key="1">
    <source>
        <dbReference type="ARBA" id="ARBA00004196"/>
    </source>
</evidence>
<dbReference type="InterPro" id="IPR051263">
    <property type="entry name" value="C-type_cytochrome_biogenesis"/>
</dbReference>
<organism evidence="9 10">
    <name type="scientific">Gilvimarinus algae</name>
    <dbReference type="NCBI Taxonomy" id="3058037"/>
    <lineage>
        <taxon>Bacteria</taxon>
        <taxon>Pseudomonadati</taxon>
        <taxon>Pseudomonadota</taxon>
        <taxon>Gammaproteobacteria</taxon>
        <taxon>Cellvibrionales</taxon>
        <taxon>Cellvibrionaceae</taxon>
        <taxon>Gilvimarinus</taxon>
    </lineage>
</organism>
<dbReference type="Proteomes" id="UP001168380">
    <property type="component" value="Unassembled WGS sequence"/>
</dbReference>
<dbReference type="InterPro" id="IPR019734">
    <property type="entry name" value="TPR_rpt"/>
</dbReference>
<keyword evidence="6" id="KW-0812">Transmembrane</keyword>
<dbReference type="PANTHER" id="PTHR47870">
    <property type="entry name" value="CYTOCHROME C-TYPE BIOGENESIS PROTEIN CCMH"/>
    <property type="match status" value="1"/>
</dbReference>
<evidence type="ECO:0000256" key="4">
    <source>
        <dbReference type="ARBA" id="ARBA00022803"/>
    </source>
</evidence>
<feature type="transmembrane region" description="Helical" evidence="6">
    <location>
        <begin position="96"/>
        <end position="113"/>
    </location>
</feature>
<feature type="transmembrane region" description="Helical" evidence="6">
    <location>
        <begin position="6"/>
        <end position="23"/>
    </location>
</feature>
<gene>
    <name evidence="9" type="primary">ccmI</name>
    <name evidence="9" type="ORF">QWI16_09890</name>
</gene>
<evidence type="ECO:0000256" key="5">
    <source>
        <dbReference type="PROSITE-ProRule" id="PRU00339"/>
    </source>
</evidence>
<keyword evidence="10" id="KW-1185">Reference proteome</keyword>
<accession>A0ABT8TET1</accession>
<evidence type="ECO:0000313" key="9">
    <source>
        <dbReference type="EMBL" id="MDO3382485.1"/>
    </source>
</evidence>
<reference evidence="9" key="1">
    <citation type="submission" date="2023-07" db="EMBL/GenBank/DDBJ databases">
        <title>Gilvimarinus algae sp. nov., isolated from the surface of Kelp.</title>
        <authorList>
            <person name="Sun Y.Y."/>
            <person name="Gong Y."/>
            <person name="Du Z.J."/>
        </authorList>
    </citation>
    <scope>NUCLEOTIDE SEQUENCE</scope>
    <source>
        <strain evidence="9">SDUM040014</strain>
    </source>
</reference>
<dbReference type="InterPro" id="IPR056412">
    <property type="entry name" value="Ig_CycH"/>
</dbReference>
<evidence type="ECO:0000256" key="2">
    <source>
        <dbReference type="ARBA" id="ARBA00022737"/>
    </source>
</evidence>
<dbReference type="InterPro" id="IPR011990">
    <property type="entry name" value="TPR-like_helical_dom_sf"/>
</dbReference>
<feature type="domain" description="Cytochrome c-type biogenesis protein H TPR" evidence="8">
    <location>
        <begin position="135"/>
        <end position="270"/>
    </location>
</feature>
<dbReference type="Gene3D" id="1.25.40.10">
    <property type="entry name" value="Tetratricopeptide repeat domain"/>
    <property type="match status" value="1"/>
</dbReference>
<dbReference type="PROSITE" id="PS50005">
    <property type="entry name" value="TPR"/>
    <property type="match status" value="1"/>
</dbReference>
<dbReference type="InterPro" id="IPR017560">
    <property type="entry name" value="Cyt_c_biogenesis_CcmI"/>
</dbReference>
<keyword evidence="6" id="KW-0472">Membrane</keyword>
<comment type="caution">
    <text evidence="9">The sequence shown here is derived from an EMBL/GenBank/DDBJ whole genome shotgun (WGS) entry which is preliminary data.</text>
</comment>
<protein>
    <submittedName>
        <fullName evidence="9">C-type cytochrome biogenesis protein CcmI</fullName>
    </submittedName>
</protein>
<evidence type="ECO:0000313" key="10">
    <source>
        <dbReference type="Proteomes" id="UP001168380"/>
    </source>
</evidence>
<evidence type="ECO:0000256" key="3">
    <source>
        <dbReference type="ARBA" id="ARBA00022748"/>
    </source>
</evidence>
<dbReference type="InterPro" id="IPR056413">
    <property type="entry name" value="TPR_CcmH_CycH"/>
</dbReference>
<keyword evidence="4 5" id="KW-0802">TPR repeat</keyword>
<evidence type="ECO:0000259" key="8">
    <source>
        <dbReference type="Pfam" id="PF23914"/>
    </source>
</evidence>
<keyword evidence="6" id="KW-1133">Transmembrane helix</keyword>
<dbReference type="Pfam" id="PF23892">
    <property type="entry name" value="Ig_CycH"/>
    <property type="match status" value="1"/>
</dbReference>